<dbReference type="InterPro" id="IPR027417">
    <property type="entry name" value="P-loop_NTPase"/>
</dbReference>
<dbReference type="CDD" id="cd02042">
    <property type="entry name" value="ParAB_family"/>
    <property type="match status" value="1"/>
</dbReference>
<dbReference type="InterPro" id="IPR017818">
    <property type="entry name" value="Plasmid_partition_RepA"/>
</dbReference>
<name>A0ABV6AEZ6_9HYPH</name>
<dbReference type="PANTHER" id="PTHR13696:SF52">
    <property type="entry name" value="PARA FAMILY PROTEIN CT_582"/>
    <property type="match status" value="1"/>
</dbReference>
<dbReference type="Pfam" id="PF13614">
    <property type="entry name" value="AAA_31"/>
    <property type="match status" value="1"/>
</dbReference>
<dbReference type="InterPro" id="IPR025669">
    <property type="entry name" value="AAA_dom"/>
</dbReference>
<dbReference type="EMBL" id="JBHMAA010000008">
    <property type="protein sequence ID" value="MFB9948654.1"/>
    <property type="molecule type" value="Genomic_DNA"/>
</dbReference>
<dbReference type="InterPro" id="IPR050678">
    <property type="entry name" value="DNA_Partitioning_ATPase"/>
</dbReference>
<evidence type="ECO:0000259" key="1">
    <source>
        <dbReference type="Pfam" id="PF13614"/>
    </source>
</evidence>
<evidence type="ECO:0000313" key="2">
    <source>
        <dbReference type="EMBL" id="MFB9948654.1"/>
    </source>
</evidence>
<reference evidence="2 3" key="1">
    <citation type="submission" date="2024-09" db="EMBL/GenBank/DDBJ databases">
        <authorList>
            <person name="Sun Q."/>
            <person name="Mori K."/>
        </authorList>
    </citation>
    <scope>NUCLEOTIDE SEQUENCE [LARGE SCALE GENOMIC DNA]</scope>
    <source>
        <strain evidence="2 3">TBRC 4938</strain>
    </source>
</reference>
<keyword evidence="3" id="KW-1185">Reference proteome</keyword>
<proteinExistence type="predicted"/>
<gene>
    <name evidence="2" type="primary">repA</name>
    <name evidence="2" type="ORF">ACFFP0_07320</name>
</gene>
<dbReference type="NCBIfam" id="TIGR03453">
    <property type="entry name" value="partition_RepA"/>
    <property type="match status" value="1"/>
</dbReference>
<comment type="caution">
    <text evidence="2">The sequence shown here is derived from an EMBL/GenBank/DDBJ whole genome shotgun (WGS) entry which is preliminary data.</text>
</comment>
<sequence>MNPAAEKNIASQASDLKGLIQQHSAALAAQLQAHHVSIFSPDAEKSIRNFTPAETARLIGIGEGYLRQVAAEMPGLSASQTGGRRSYSVGDIQAIRAHLDQGSRGGRRYLPHRKGDEELQVIAVMNFKGGSGKTTTSAHLAQYLALRGYRVLAIDLDPQASLSALFGHQPEIDVGPNETLYGAIRYDEERRPIAEIVRATYIPDLHIIPGNLELMEFEHETPRALMKRQVGDTLFFARIGQALAQAQNLYDVVVIDCPPQLGYLTLSALTAATSVLVTVHPQMLDVMSMNQFLAMTGDLLEEIGNAGARSDYNWMRYLVTRFEPGDGPQNQMVAFLRSIFGEHVLIHPMLKSTAVSDAGLTNQTLFEVDRGQFIRSTYDRALEAMNNVNAEIEGLIRKAWGRAA</sequence>
<feature type="domain" description="AAA" evidence="1">
    <location>
        <begin position="120"/>
        <end position="299"/>
    </location>
</feature>
<evidence type="ECO:0000313" key="3">
    <source>
        <dbReference type="Proteomes" id="UP001589692"/>
    </source>
</evidence>
<dbReference type="RefSeq" id="WP_377258245.1">
    <property type="nucleotide sequence ID" value="NZ_JBHMAA010000008.1"/>
</dbReference>
<dbReference type="PANTHER" id="PTHR13696">
    <property type="entry name" value="P-LOOP CONTAINING NUCLEOSIDE TRIPHOSPHATE HYDROLASE"/>
    <property type="match status" value="1"/>
</dbReference>
<accession>A0ABV6AEZ6</accession>
<dbReference type="Gene3D" id="3.40.50.300">
    <property type="entry name" value="P-loop containing nucleotide triphosphate hydrolases"/>
    <property type="match status" value="1"/>
</dbReference>
<protein>
    <submittedName>
        <fullName evidence="2">Plasmid partitioning protein RepA</fullName>
    </submittedName>
</protein>
<dbReference type="SUPFAM" id="SSF52540">
    <property type="entry name" value="P-loop containing nucleoside triphosphate hydrolases"/>
    <property type="match status" value="1"/>
</dbReference>
<dbReference type="NCBIfam" id="NF010443">
    <property type="entry name" value="PRK13869.1"/>
    <property type="match status" value="1"/>
</dbReference>
<dbReference type="Proteomes" id="UP001589692">
    <property type="component" value="Unassembled WGS sequence"/>
</dbReference>
<organism evidence="2 3">
    <name type="scientific">Rhizobium puerariae</name>
    <dbReference type="NCBI Taxonomy" id="1585791"/>
    <lineage>
        <taxon>Bacteria</taxon>
        <taxon>Pseudomonadati</taxon>
        <taxon>Pseudomonadota</taxon>
        <taxon>Alphaproteobacteria</taxon>
        <taxon>Hyphomicrobiales</taxon>
        <taxon>Rhizobiaceae</taxon>
        <taxon>Rhizobium/Agrobacterium group</taxon>
        <taxon>Rhizobium</taxon>
    </lineage>
</organism>